<evidence type="ECO:0000256" key="5">
    <source>
        <dbReference type="ARBA" id="ARBA00022898"/>
    </source>
</evidence>
<evidence type="ECO:0000256" key="7">
    <source>
        <dbReference type="RuleBase" id="RU004504"/>
    </source>
</evidence>
<feature type="domain" description="Aminotransferase class V" evidence="8">
    <location>
        <begin position="76"/>
        <end position="450"/>
    </location>
</feature>
<gene>
    <name evidence="9" type="ORF">BgAZ_200900</name>
</gene>
<protein>
    <recommendedName>
        <fullName evidence="3">cysteine desulfurase</fullName>
        <ecNumber evidence="3">2.8.1.7</ecNumber>
    </recommendedName>
</protein>
<dbReference type="PANTHER" id="PTHR43586:SF8">
    <property type="entry name" value="CYSTEINE DESULFURASE 1, CHLOROPLASTIC"/>
    <property type="match status" value="1"/>
</dbReference>
<evidence type="ECO:0000256" key="1">
    <source>
        <dbReference type="ARBA" id="ARBA00001933"/>
    </source>
</evidence>
<dbReference type="Proteomes" id="UP001230268">
    <property type="component" value="Unassembled WGS sequence"/>
</dbReference>
<dbReference type="PROSITE" id="PS00595">
    <property type="entry name" value="AA_TRANSFER_CLASS_5"/>
    <property type="match status" value="1"/>
</dbReference>
<dbReference type="InterPro" id="IPR016454">
    <property type="entry name" value="Cysteine_dSase"/>
</dbReference>
<dbReference type="EMBL" id="JAVEPI010000002">
    <property type="protein sequence ID" value="KAK1443214.1"/>
    <property type="molecule type" value="Genomic_DNA"/>
</dbReference>
<dbReference type="PANTHER" id="PTHR43586">
    <property type="entry name" value="CYSTEINE DESULFURASE"/>
    <property type="match status" value="1"/>
</dbReference>
<dbReference type="Pfam" id="PF00266">
    <property type="entry name" value="Aminotran_5"/>
    <property type="match status" value="1"/>
</dbReference>
<comment type="similarity">
    <text evidence="2">Belongs to the class-V pyridoxal-phosphate-dependent aminotransferase family. Csd subfamily.</text>
</comment>
<dbReference type="CDD" id="cd06453">
    <property type="entry name" value="SufS_like"/>
    <property type="match status" value="1"/>
</dbReference>
<keyword evidence="5" id="KW-0663">Pyridoxal phosphate</keyword>
<comment type="caution">
    <text evidence="9">The sequence shown here is derived from an EMBL/GenBank/DDBJ whole genome shotgun (WGS) entry which is preliminary data.</text>
</comment>
<dbReference type="InterPro" id="IPR015421">
    <property type="entry name" value="PyrdxlP-dep_Trfase_major"/>
</dbReference>
<sequence>MQLNRFVACLLATHSLPTTESVSVIPRAPVLFIKPETRARVLRNAVKPLSVTPDDSPIVDKREFPAFNVPGAENLIYFDNAATTQKPRSVLDGMLEYYTNFCSNIHRSQHKLGFTASARYEHSREKVAEFINANSASEIVFTSGATDSINLVANTWCTDNVKKGDAILLPISEHNSNIVPWQLHAQRSHCDLHFIKITQNGDIDLDDYLESLKKGNVKLVSISHASNVLGNIQPLKHVIRLAHEHGAKVMVDACQTLAHIKVNVRELDCDFLVGSAHKLYGPTGIGFLYAKKSILESMPVWKGGGGMIEKITCDGFTVEDIPHRFESGTPPVAQAIGLSEAIDFINKIGMQQITSHEHNLTSYLFDKLIKLGTVYTTLENIQCGKQCAILAFNVDDVNAFDLSTFLSMKNIALRAGQHCAHILHQLHLRVEQTLRVSLAMYNTKAEVDIFINQLCEAVKALKEIKER</sequence>
<keyword evidence="4" id="KW-0808">Transferase</keyword>
<evidence type="ECO:0000313" key="10">
    <source>
        <dbReference type="Proteomes" id="UP001230268"/>
    </source>
</evidence>
<dbReference type="SUPFAM" id="SSF53383">
    <property type="entry name" value="PLP-dependent transferases"/>
    <property type="match status" value="1"/>
</dbReference>
<organism evidence="9 10">
    <name type="scientific">Babesia gibsoni</name>
    <dbReference type="NCBI Taxonomy" id="33632"/>
    <lineage>
        <taxon>Eukaryota</taxon>
        <taxon>Sar</taxon>
        <taxon>Alveolata</taxon>
        <taxon>Apicomplexa</taxon>
        <taxon>Aconoidasida</taxon>
        <taxon>Piroplasmida</taxon>
        <taxon>Babesiidae</taxon>
        <taxon>Babesia</taxon>
    </lineage>
</organism>
<dbReference type="GO" id="GO:0030170">
    <property type="term" value="F:pyridoxal phosphate binding"/>
    <property type="evidence" value="ECO:0007669"/>
    <property type="project" value="InterPro"/>
</dbReference>
<dbReference type="EC" id="2.8.1.7" evidence="3"/>
<dbReference type="InterPro" id="IPR000192">
    <property type="entry name" value="Aminotrans_V_dom"/>
</dbReference>
<evidence type="ECO:0000259" key="8">
    <source>
        <dbReference type="Pfam" id="PF00266"/>
    </source>
</evidence>
<dbReference type="InterPro" id="IPR015424">
    <property type="entry name" value="PyrdxlP-dep_Trfase"/>
</dbReference>
<dbReference type="AlphaFoldDB" id="A0AAD8LLU2"/>
<evidence type="ECO:0000256" key="3">
    <source>
        <dbReference type="ARBA" id="ARBA00012239"/>
    </source>
</evidence>
<name>A0AAD8LLU2_BABGI</name>
<comment type="cofactor">
    <cofactor evidence="1 7">
        <name>pyridoxal 5'-phosphate</name>
        <dbReference type="ChEBI" id="CHEBI:597326"/>
    </cofactor>
</comment>
<dbReference type="InterPro" id="IPR015422">
    <property type="entry name" value="PyrdxlP-dep_Trfase_small"/>
</dbReference>
<dbReference type="PIRSF" id="PIRSF005572">
    <property type="entry name" value="NifS"/>
    <property type="match status" value="1"/>
</dbReference>
<evidence type="ECO:0000256" key="2">
    <source>
        <dbReference type="ARBA" id="ARBA00010447"/>
    </source>
</evidence>
<accession>A0AAD8LLU2</accession>
<proteinExistence type="inferred from homology"/>
<comment type="catalytic activity">
    <reaction evidence="6">
        <text>(sulfur carrier)-H + L-cysteine = (sulfur carrier)-SH + L-alanine</text>
        <dbReference type="Rhea" id="RHEA:43892"/>
        <dbReference type="Rhea" id="RHEA-COMP:14737"/>
        <dbReference type="Rhea" id="RHEA-COMP:14739"/>
        <dbReference type="ChEBI" id="CHEBI:29917"/>
        <dbReference type="ChEBI" id="CHEBI:35235"/>
        <dbReference type="ChEBI" id="CHEBI:57972"/>
        <dbReference type="ChEBI" id="CHEBI:64428"/>
        <dbReference type="EC" id="2.8.1.7"/>
    </reaction>
</comment>
<evidence type="ECO:0000313" key="9">
    <source>
        <dbReference type="EMBL" id="KAK1443214.1"/>
    </source>
</evidence>
<dbReference type="InterPro" id="IPR020578">
    <property type="entry name" value="Aminotrans_V_PyrdxlP_BS"/>
</dbReference>
<dbReference type="InterPro" id="IPR010970">
    <property type="entry name" value="Cys_dSase_SufS"/>
</dbReference>
<reference evidence="9" key="1">
    <citation type="submission" date="2023-08" db="EMBL/GenBank/DDBJ databases">
        <title>Draft sequence of the Babesia gibsoni genome.</title>
        <authorList>
            <person name="Yamagishi J.Y."/>
            <person name="Xuan X.X."/>
        </authorList>
    </citation>
    <scope>NUCLEOTIDE SEQUENCE</scope>
    <source>
        <strain evidence="9">Azabu</strain>
    </source>
</reference>
<dbReference type="GO" id="GO:0031071">
    <property type="term" value="F:cysteine desulfurase activity"/>
    <property type="evidence" value="ECO:0007669"/>
    <property type="project" value="UniProtKB-EC"/>
</dbReference>
<evidence type="ECO:0000256" key="6">
    <source>
        <dbReference type="ARBA" id="ARBA00050776"/>
    </source>
</evidence>
<dbReference type="Gene3D" id="3.40.640.10">
    <property type="entry name" value="Type I PLP-dependent aspartate aminotransferase-like (Major domain)"/>
    <property type="match status" value="1"/>
</dbReference>
<keyword evidence="10" id="KW-1185">Reference proteome</keyword>
<dbReference type="Gene3D" id="3.90.1150.10">
    <property type="entry name" value="Aspartate Aminotransferase, domain 1"/>
    <property type="match status" value="1"/>
</dbReference>
<dbReference type="GO" id="GO:0006534">
    <property type="term" value="P:cysteine metabolic process"/>
    <property type="evidence" value="ECO:0007669"/>
    <property type="project" value="InterPro"/>
</dbReference>
<evidence type="ECO:0000256" key="4">
    <source>
        <dbReference type="ARBA" id="ARBA00022679"/>
    </source>
</evidence>